<dbReference type="FunFam" id="2.40.10.10:FF:000068">
    <property type="entry name" value="transmembrane protease serine 2"/>
    <property type="match status" value="1"/>
</dbReference>
<dbReference type="AlphaFoldDB" id="A0A1I8P095"/>
<dbReference type="GO" id="GO:0006508">
    <property type="term" value="P:proteolysis"/>
    <property type="evidence" value="ECO:0007669"/>
    <property type="project" value="UniProtKB-KW"/>
</dbReference>
<sequence>MKFCWFILFNVLAYAWSLPPRVNDAVPLLDLQFRNIHTGRITNGEPAVEDQFPYQVGLTLQKSIISSSWCGGSLIGENWVLTAAHCTNGAMRVTVYLGSTKRTNPKVSFTVKASNIRQHSGYNAQYLSNDISLIKIPTVAFSSSIQPVRLPAISSSHSTYAGDYAIASGWGRTSDGSSIAADLNFVLFQVMSNSVCAGIYGTSVVTANTICVYTPDGKSTCQGDSGGPLVTVHNNLLIGITSFVSSAGCQSGAPAGFVRVTRYLEWIKANTGIAYEQ</sequence>
<evidence type="ECO:0000256" key="2">
    <source>
        <dbReference type="ARBA" id="ARBA00022670"/>
    </source>
</evidence>
<protein>
    <recommendedName>
        <fullName evidence="10">Peptidase S1 domain-containing protein</fullName>
    </recommendedName>
</protein>
<feature type="domain" description="Peptidase S1" evidence="10">
    <location>
        <begin position="41"/>
        <end position="272"/>
    </location>
</feature>
<dbReference type="PROSITE" id="PS00134">
    <property type="entry name" value="TRYPSIN_HIS"/>
    <property type="match status" value="1"/>
</dbReference>
<dbReference type="SUPFAM" id="SSF50494">
    <property type="entry name" value="Trypsin-like serine proteases"/>
    <property type="match status" value="1"/>
</dbReference>
<dbReference type="InterPro" id="IPR018114">
    <property type="entry name" value="TRYPSIN_HIS"/>
</dbReference>
<keyword evidence="7" id="KW-1015">Disulfide bond</keyword>
<evidence type="ECO:0000256" key="6">
    <source>
        <dbReference type="ARBA" id="ARBA00023145"/>
    </source>
</evidence>
<dbReference type="KEGG" id="scac:106092590"/>
<dbReference type="Pfam" id="PF00089">
    <property type="entry name" value="Trypsin"/>
    <property type="match status" value="1"/>
</dbReference>
<dbReference type="PANTHER" id="PTHR24276">
    <property type="entry name" value="POLYSERASE-RELATED"/>
    <property type="match status" value="1"/>
</dbReference>
<dbReference type="Gene3D" id="2.40.10.10">
    <property type="entry name" value="Trypsin-like serine proteases"/>
    <property type="match status" value="2"/>
</dbReference>
<dbReference type="PRINTS" id="PR00722">
    <property type="entry name" value="CHYMOTRYPSIN"/>
</dbReference>
<dbReference type="EnsemblMetazoa" id="SCAU003698-RA">
    <property type="protein sequence ID" value="SCAU003698-PA"/>
    <property type="gene ID" value="SCAU003698"/>
</dbReference>
<accession>A0A1I8P095</accession>
<keyword evidence="12" id="KW-1185">Reference proteome</keyword>
<dbReference type="VEuPathDB" id="VectorBase:SCAU003698"/>
<feature type="signal peptide" evidence="9">
    <location>
        <begin position="1"/>
        <end position="17"/>
    </location>
</feature>
<evidence type="ECO:0000256" key="5">
    <source>
        <dbReference type="ARBA" id="ARBA00022825"/>
    </source>
</evidence>
<feature type="chain" id="PRO_5009325909" description="Peptidase S1 domain-containing protein" evidence="9">
    <location>
        <begin position="18"/>
        <end position="277"/>
    </location>
</feature>
<dbReference type="PROSITE" id="PS50240">
    <property type="entry name" value="TRYPSIN_DOM"/>
    <property type="match status" value="1"/>
</dbReference>
<dbReference type="InterPro" id="IPR043504">
    <property type="entry name" value="Peptidase_S1_PA_chymotrypsin"/>
</dbReference>
<dbReference type="InterPro" id="IPR009003">
    <property type="entry name" value="Peptidase_S1_PA"/>
</dbReference>
<evidence type="ECO:0000256" key="4">
    <source>
        <dbReference type="ARBA" id="ARBA00022801"/>
    </source>
</evidence>
<dbReference type="CDD" id="cd00190">
    <property type="entry name" value="Tryp_SPc"/>
    <property type="match status" value="1"/>
</dbReference>
<evidence type="ECO:0000313" key="11">
    <source>
        <dbReference type="EnsemblMetazoa" id="SCAU003698-PA"/>
    </source>
</evidence>
<name>A0A1I8P095_STOCA</name>
<keyword evidence="2 8" id="KW-0645">Protease</keyword>
<dbReference type="Proteomes" id="UP000095300">
    <property type="component" value="Unassembled WGS sequence"/>
</dbReference>
<keyword evidence="3 9" id="KW-0732">Signal</keyword>
<comment type="similarity">
    <text evidence="1">Belongs to the peptidase S1 family.</text>
</comment>
<dbReference type="SMART" id="SM00020">
    <property type="entry name" value="Tryp_SPc"/>
    <property type="match status" value="1"/>
</dbReference>
<dbReference type="InterPro" id="IPR033116">
    <property type="entry name" value="TRYPSIN_SER"/>
</dbReference>
<evidence type="ECO:0000256" key="9">
    <source>
        <dbReference type="SAM" id="SignalP"/>
    </source>
</evidence>
<dbReference type="OrthoDB" id="5565075at2759"/>
<reference evidence="11" key="1">
    <citation type="submission" date="2020-05" db="UniProtKB">
        <authorList>
            <consortium name="EnsemblMetazoa"/>
        </authorList>
    </citation>
    <scope>IDENTIFICATION</scope>
    <source>
        <strain evidence="11">USDA</strain>
    </source>
</reference>
<dbReference type="InterPro" id="IPR001254">
    <property type="entry name" value="Trypsin_dom"/>
</dbReference>
<evidence type="ECO:0000256" key="8">
    <source>
        <dbReference type="RuleBase" id="RU363034"/>
    </source>
</evidence>
<dbReference type="GO" id="GO:0004252">
    <property type="term" value="F:serine-type endopeptidase activity"/>
    <property type="evidence" value="ECO:0007669"/>
    <property type="project" value="InterPro"/>
</dbReference>
<organism evidence="11 12">
    <name type="scientific">Stomoxys calcitrans</name>
    <name type="common">Stable fly</name>
    <name type="synonym">Conops calcitrans</name>
    <dbReference type="NCBI Taxonomy" id="35570"/>
    <lineage>
        <taxon>Eukaryota</taxon>
        <taxon>Metazoa</taxon>
        <taxon>Ecdysozoa</taxon>
        <taxon>Arthropoda</taxon>
        <taxon>Hexapoda</taxon>
        <taxon>Insecta</taxon>
        <taxon>Pterygota</taxon>
        <taxon>Neoptera</taxon>
        <taxon>Endopterygota</taxon>
        <taxon>Diptera</taxon>
        <taxon>Brachycera</taxon>
        <taxon>Muscomorpha</taxon>
        <taxon>Muscoidea</taxon>
        <taxon>Muscidae</taxon>
        <taxon>Stomoxys</taxon>
    </lineage>
</organism>
<dbReference type="PANTHER" id="PTHR24276:SF98">
    <property type="entry name" value="FI18310P1-RELATED"/>
    <property type="match status" value="1"/>
</dbReference>
<dbReference type="FunFam" id="2.40.10.10:FF:000025">
    <property type="entry name" value="serine proteases 1/2"/>
    <property type="match status" value="1"/>
</dbReference>
<evidence type="ECO:0000256" key="7">
    <source>
        <dbReference type="ARBA" id="ARBA00023157"/>
    </source>
</evidence>
<dbReference type="STRING" id="35570.A0A1I8P095"/>
<gene>
    <name evidence="11" type="primary">106092590</name>
</gene>
<dbReference type="InterPro" id="IPR050430">
    <property type="entry name" value="Peptidase_S1"/>
</dbReference>
<evidence type="ECO:0000256" key="1">
    <source>
        <dbReference type="ARBA" id="ARBA00007664"/>
    </source>
</evidence>
<evidence type="ECO:0000256" key="3">
    <source>
        <dbReference type="ARBA" id="ARBA00022729"/>
    </source>
</evidence>
<keyword evidence="4 8" id="KW-0378">Hydrolase</keyword>
<keyword evidence="6" id="KW-0865">Zymogen</keyword>
<dbReference type="PROSITE" id="PS00135">
    <property type="entry name" value="TRYPSIN_SER"/>
    <property type="match status" value="1"/>
</dbReference>
<proteinExistence type="inferred from homology"/>
<evidence type="ECO:0000259" key="10">
    <source>
        <dbReference type="PROSITE" id="PS50240"/>
    </source>
</evidence>
<keyword evidence="5 8" id="KW-0720">Serine protease</keyword>
<evidence type="ECO:0000313" key="12">
    <source>
        <dbReference type="Proteomes" id="UP000095300"/>
    </source>
</evidence>
<dbReference type="InterPro" id="IPR001314">
    <property type="entry name" value="Peptidase_S1A"/>
</dbReference>